<name>A0A4Z2HA92_9TELE</name>
<protein>
    <submittedName>
        <fullName evidence="1">Uncharacterized protein</fullName>
    </submittedName>
</protein>
<evidence type="ECO:0000313" key="2">
    <source>
        <dbReference type="Proteomes" id="UP000314294"/>
    </source>
</evidence>
<dbReference type="Proteomes" id="UP000314294">
    <property type="component" value="Unassembled WGS sequence"/>
</dbReference>
<proteinExistence type="predicted"/>
<accession>A0A4Z2HA92</accession>
<sequence>MFIAPSPKTSLQPLKNRFAEVRKATEQSSQDSEPLLRCLMDSDRWESGAESGAFQPAQLSDKHLISLQCSLASAPAAPASTRLT</sequence>
<dbReference type="EMBL" id="SRLO01000288">
    <property type="protein sequence ID" value="TNN62676.1"/>
    <property type="molecule type" value="Genomic_DNA"/>
</dbReference>
<reference evidence="1 2" key="1">
    <citation type="submission" date="2019-03" db="EMBL/GenBank/DDBJ databases">
        <title>First draft genome of Liparis tanakae, snailfish: a comprehensive survey of snailfish specific genes.</title>
        <authorList>
            <person name="Kim W."/>
            <person name="Song I."/>
            <person name="Jeong J.-H."/>
            <person name="Kim D."/>
            <person name="Kim S."/>
            <person name="Ryu S."/>
            <person name="Song J.Y."/>
            <person name="Lee S.K."/>
        </authorList>
    </citation>
    <scope>NUCLEOTIDE SEQUENCE [LARGE SCALE GENOMIC DNA]</scope>
    <source>
        <tissue evidence="1">Muscle</tissue>
    </source>
</reference>
<gene>
    <name evidence="1" type="ORF">EYF80_027117</name>
</gene>
<organism evidence="1 2">
    <name type="scientific">Liparis tanakae</name>
    <name type="common">Tanaka's snailfish</name>
    <dbReference type="NCBI Taxonomy" id="230148"/>
    <lineage>
        <taxon>Eukaryota</taxon>
        <taxon>Metazoa</taxon>
        <taxon>Chordata</taxon>
        <taxon>Craniata</taxon>
        <taxon>Vertebrata</taxon>
        <taxon>Euteleostomi</taxon>
        <taxon>Actinopterygii</taxon>
        <taxon>Neopterygii</taxon>
        <taxon>Teleostei</taxon>
        <taxon>Neoteleostei</taxon>
        <taxon>Acanthomorphata</taxon>
        <taxon>Eupercaria</taxon>
        <taxon>Perciformes</taxon>
        <taxon>Cottioidei</taxon>
        <taxon>Cottales</taxon>
        <taxon>Liparidae</taxon>
        <taxon>Liparis</taxon>
    </lineage>
</organism>
<dbReference type="AlphaFoldDB" id="A0A4Z2HA92"/>
<evidence type="ECO:0000313" key="1">
    <source>
        <dbReference type="EMBL" id="TNN62676.1"/>
    </source>
</evidence>
<comment type="caution">
    <text evidence="1">The sequence shown here is derived from an EMBL/GenBank/DDBJ whole genome shotgun (WGS) entry which is preliminary data.</text>
</comment>
<keyword evidence="2" id="KW-1185">Reference proteome</keyword>